<keyword evidence="2" id="KW-1185">Reference proteome</keyword>
<dbReference type="RefSeq" id="WP_208059131.1">
    <property type="nucleotide sequence ID" value="NZ_JAGDYP010000007.1"/>
</dbReference>
<organism evidence="1 2">
    <name type="scientific">Capnocytophaga bilenii</name>
    <dbReference type="NCBI Taxonomy" id="2819369"/>
    <lineage>
        <taxon>Bacteria</taxon>
        <taxon>Pseudomonadati</taxon>
        <taxon>Bacteroidota</taxon>
        <taxon>Flavobacteriia</taxon>
        <taxon>Flavobacteriales</taxon>
        <taxon>Flavobacteriaceae</taxon>
        <taxon>Capnocytophaga</taxon>
    </lineage>
</organism>
<reference evidence="1 2" key="1">
    <citation type="submission" date="2021-03" db="EMBL/GenBank/DDBJ databases">
        <title>Isolation and description of Capnocytophaga bilenii sp. nov., a novel Capnocytophaga species, isolated from a gingivitis subject.</title>
        <authorList>
            <person name="Antezack A."/>
            <person name="Monnet-Corti V."/>
            <person name="La Scola B."/>
        </authorList>
    </citation>
    <scope>NUCLEOTIDE SEQUENCE [LARGE SCALE GENOMIC DNA]</scope>
    <source>
        <strain evidence="1 2">Marseille-Q4570</strain>
    </source>
</reference>
<dbReference type="Proteomes" id="UP000681610">
    <property type="component" value="Unassembled WGS sequence"/>
</dbReference>
<name>A0ABS3PZD2_9FLAO</name>
<evidence type="ECO:0000313" key="1">
    <source>
        <dbReference type="EMBL" id="MBO1884685.1"/>
    </source>
</evidence>
<comment type="caution">
    <text evidence="1">The sequence shown here is derived from an EMBL/GenBank/DDBJ whole genome shotgun (WGS) entry which is preliminary data.</text>
</comment>
<evidence type="ECO:0000313" key="2">
    <source>
        <dbReference type="Proteomes" id="UP000681610"/>
    </source>
</evidence>
<dbReference type="EMBL" id="JAGDYP010000007">
    <property type="protein sequence ID" value="MBO1884685.1"/>
    <property type="molecule type" value="Genomic_DNA"/>
</dbReference>
<gene>
    <name evidence="1" type="ORF">J4N46_09735</name>
</gene>
<proteinExistence type="predicted"/>
<sequence>MKIFKYTILLWLLGYTSLQAQIIFTESLAPVIDTTRSWQGNIAPELNFKTEKDTYFMVKNNANVSFLLRKKKAITILNQVEIAKSGEKVNMSNGFVHIEYRYLYKPTLEVYPFAEGVWAPSRGLLTRVAGGFQLRYLFLHTDHFTWRGGVGIFYEYERWNHDGVPNLTTANTEVYQESIKSRLATGIEIRFTDRSFLQASFYIHNRMDSNVKNPRYAYCIDLKYKITDNLGLWLSYQAIQHTKPIVPVKKLYVVLGSGVYLSW</sequence>
<protein>
    <submittedName>
        <fullName evidence="1">DUF481 domain-containing protein</fullName>
    </submittedName>
</protein>
<accession>A0ABS3PZD2</accession>